<gene>
    <name evidence="2" type="ORF">LEP1GSC038_0617</name>
</gene>
<dbReference type="Proteomes" id="UP000012101">
    <property type="component" value="Unassembled WGS sequence"/>
</dbReference>
<evidence type="ECO:0000256" key="1">
    <source>
        <dbReference type="SAM" id="MobiDB-lite"/>
    </source>
</evidence>
<feature type="region of interest" description="Disordered" evidence="1">
    <location>
        <begin position="1"/>
        <end position="21"/>
    </location>
</feature>
<protein>
    <submittedName>
        <fullName evidence="2">Uncharacterized protein</fullName>
    </submittedName>
</protein>
<sequence>MSLNKNKKRKNHNLVSTKPNQNELRINNERLAIRKFLLELNQKIDTFLVIESQKSKLFRNTVATTDIIFFIANMKLL</sequence>
<dbReference type="AlphaFoldDB" id="M6FEU1"/>
<organism evidence="2 3">
    <name type="scientific">Leptospira weilii str. 2006001855</name>
    <dbReference type="NCBI Taxonomy" id="996804"/>
    <lineage>
        <taxon>Bacteria</taxon>
        <taxon>Pseudomonadati</taxon>
        <taxon>Spirochaetota</taxon>
        <taxon>Spirochaetia</taxon>
        <taxon>Leptospirales</taxon>
        <taxon>Leptospiraceae</taxon>
        <taxon>Leptospira</taxon>
    </lineage>
</organism>
<evidence type="ECO:0000313" key="3">
    <source>
        <dbReference type="Proteomes" id="UP000012101"/>
    </source>
</evidence>
<reference evidence="2 3" key="1">
    <citation type="submission" date="2013-01" db="EMBL/GenBank/DDBJ databases">
        <authorList>
            <person name="Harkins D.M."/>
            <person name="Durkin A.S."/>
            <person name="Brinkac L.M."/>
            <person name="Haft D.H."/>
            <person name="Selengut J.D."/>
            <person name="Sanka R."/>
            <person name="DePew J."/>
            <person name="Purushe J."/>
            <person name="Hospenthal D.R."/>
            <person name="Murray C.K."/>
            <person name="Pimentel G."/>
            <person name="Wasfy M."/>
            <person name="Vinetz J.M."/>
            <person name="Sutton G.G."/>
            <person name="Nierman W.C."/>
            <person name="Fouts D.E."/>
        </authorList>
    </citation>
    <scope>NUCLEOTIDE SEQUENCE [LARGE SCALE GENOMIC DNA]</scope>
    <source>
        <strain evidence="2 3">2006001855</strain>
    </source>
</reference>
<accession>M6FEU1</accession>
<dbReference type="EMBL" id="AFJM02000062">
    <property type="protein sequence ID" value="EMM70940.1"/>
    <property type="molecule type" value="Genomic_DNA"/>
</dbReference>
<comment type="caution">
    <text evidence="2">The sequence shown here is derived from an EMBL/GenBank/DDBJ whole genome shotgun (WGS) entry which is preliminary data.</text>
</comment>
<proteinExistence type="predicted"/>
<evidence type="ECO:0000313" key="2">
    <source>
        <dbReference type="EMBL" id="EMM70940.1"/>
    </source>
</evidence>
<name>M6FEU1_9LEPT</name>
<feature type="compositionally biased region" description="Basic residues" evidence="1">
    <location>
        <begin position="1"/>
        <end position="12"/>
    </location>
</feature>